<protein>
    <submittedName>
        <fullName evidence="2">Uncharacterized protein</fullName>
    </submittedName>
</protein>
<feature type="chain" id="PRO_5015648430" evidence="1">
    <location>
        <begin position="20"/>
        <end position="74"/>
    </location>
</feature>
<proteinExistence type="predicted"/>
<evidence type="ECO:0000313" key="2">
    <source>
        <dbReference type="EMBL" id="PSS03393.1"/>
    </source>
</evidence>
<dbReference type="AlphaFoldDB" id="A0A2T3ALW8"/>
<evidence type="ECO:0000256" key="1">
    <source>
        <dbReference type="SAM" id="SignalP"/>
    </source>
</evidence>
<keyword evidence="3" id="KW-1185">Reference proteome</keyword>
<reference evidence="2 3" key="1">
    <citation type="journal article" date="2018" name="Mycol. Prog.">
        <title>Coniella lustricola, a new species from submerged detritus.</title>
        <authorList>
            <person name="Raudabaugh D.B."/>
            <person name="Iturriaga T."/>
            <person name="Carver A."/>
            <person name="Mondo S."/>
            <person name="Pangilinan J."/>
            <person name="Lipzen A."/>
            <person name="He G."/>
            <person name="Amirebrahimi M."/>
            <person name="Grigoriev I.V."/>
            <person name="Miller A.N."/>
        </authorList>
    </citation>
    <scope>NUCLEOTIDE SEQUENCE [LARGE SCALE GENOMIC DNA]</scope>
    <source>
        <strain evidence="2 3">B22-T-1</strain>
    </source>
</reference>
<sequence length="74" mass="8167">MHDLKVLFLALPVSLPCLALLAERSLCARFVSISQTCILPYLGSLLTAVLYGYAPTRLKWVSCSLACLAFLFIF</sequence>
<keyword evidence="1" id="KW-0732">Signal</keyword>
<gene>
    <name evidence="2" type="ORF">BD289DRAFT_192946</name>
</gene>
<evidence type="ECO:0000313" key="3">
    <source>
        <dbReference type="Proteomes" id="UP000241462"/>
    </source>
</evidence>
<dbReference type="InParanoid" id="A0A2T3ALW8"/>
<organism evidence="2 3">
    <name type="scientific">Coniella lustricola</name>
    <dbReference type="NCBI Taxonomy" id="2025994"/>
    <lineage>
        <taxon>Eukaryota</taxon>
        <taxon>Fungi</taxon>
        <taxon>Dikarya</taxon>
        <taxon>Ascomycota</taxon>
        <taxon>Pezizomycotina</taxon>
        <taxon>Sordariomycetes</taxon>
        <taxon>Sordariomycetidae</taxon>
        <taxon>Diaporthales</taxon>
        <taxon>Schizoparmaceae</taxon>
        <taxon>Coniella</taxon>
    </lineage>
</organism>
<feature type="signal peptide" evidence="1">
    <location>
        <begin position="1"/>
        <end position="19"/>
    </location>
</feature>
<dbReference type="Proteomes" id="UP000241462">
    <property type="component" value="Unassembled WGS sequence"/>
</dbReference>
<name>A0A2T3ALW8_9PEZI</name>
<accession>A0A2T3ALW8</accession>
<dbReference type="EMBL" id="KZ678375">
    <property type="protein sequence ID" value="PSS03393.1"/>
    <property type="molecule type" value="Genomic_DNA"/>
</dbReference>